<dbReference type="SMART" id="SM01219">
    <property type="entry name" value="Frataxin_Cyay"/>
    <property type="match status" value="1"/>
</dbReference>
<evidence type="ECO:0000256" key="6">
    <source>
        <dbReference type="ARBA" id="ARBA00022496"/>
    </source>
</evidence>
<dbReference type="GO" id="GO:0006879">
    <property type="term" value="P:intracellular iron ion homeostasis"/>
    <property type="evidence" value="ECO:0007669"/>
    <property type="project" value="UniProtKB-KW"/>
</dbReference>
<dbReference type="EMBL" id="CAUYUE010000006">
    <property type="protein sequence ID" value="CAK0781231.1"/>
    <property type="molecule type" value="Genomic_DNA"/>
</dbReference>
<comment type="subcellular location">
    <subcellularLocation>
        <location evidence="1">Mitochondrion</location>
    </subcellularLocation>
</comment>
<proteinExistence type="inferred from homology"/>
<dbReference type="PANTHER" id="PTHR16821:SF2">
    <property type="entry name" value="FRATAXIN, MITOCHONDRIAL"/>
    <property type="match status" value="1"/>
</dbReference>
<dbReference type="InterPro" id="IPR002908">
    <property type="entry name" value="Frataxin/CyaY"/>
</dbReference>
<keyword evidence="10" id="KW-0406">Ion transport</keyword>
<dbReference type="Gene3D" id="3.30.920.10">
    <property type="entry name" value="Frataxin/CyaY"/>
    <property type="match status" value="1"/>
</dbReference>
<dbReference type="GO" id="GO:0034986">
    <property type="term" value="F:iron chaperone activity"/>
    <property type="evidence" value="ECO:0007669"/>
    <property type="project" value="TreeGrafter"/>
</dbReference>
<dbReference type="EC" id="1.16.3.1" evidence="3"/>
<evidence type="ECO:0000256" key="12">
    <source>
        <dbReference type="ARBA" id="ARBA00047990"/>
    </source>
</evidence>
<keyword evidence="11" id="KW-0496">Mitochondrion</keyword>
<keyword evidence="5" id="KW-0813">Transport</keyword>
<dbReference type="NCBIfam" id="TIGR03422">
    <property type="entry name" value="mito_frataxin"/>
    <property type="match status" value="1"/>
</dbReference>
<evidence type="ECO:0000256" key="5">
    <source>
        <dbReference type="ARBA" id="ARBA00022448"/>
    </source>
</evidence>
<evidence type="ECO:0000256" key="1">
    <source>
        <dbReference type="ARBA" id="ARBA00004173"/>
    </source>
</evidence>
<dbReference type="NCBIfam" id="TIGR03421">
    <property type="entry name" value="FeS_CyaY"/>
    <property type="match status" value="1"/>
</dbReference>
<dbReference type="GO" id="GO:0016226">
    <property type="term" value="P:iron-sulfur cluster assembly"/>
    <property type="evidence" value="ECO:0007669"/>
    <property type="project" value="InterPro"/>
</dbReference>
<keyword evidence="7" id="KW-0809">Transit peptide</keyword>
<evidence type="ECO:0000256" key="11">
    <source>
        <dbReference type="ARBA" id="ARBA00023128"/>
    </source>
</evidence>
<evidence type="ECO:0000256" key="4">
    <source>
        <dbReference type="ARBA" id="ARBA00022434"/>
    </source>
</evidence>
<keyword evidence="4" id="KW-0409">Iron storage</keyword>
<sequence>MALMRHSVHLWSSRCSGTARILFSAVQHTSGIHQVCRHIQEGCHLATMAQGLPPRRRLMALLPLRAFSADTPLQQNHEQEDRKFHKDADAVLDFIQDKLEEYVEDNNIAGGDVEQGQGVVTAKLGRFGTYVYNKQTPNHQIWLSSPISGPVRYDCEDGEWVYKRDGHEMLERLQSELDAISRQINGDE</sequence>
<dbReference type="GO" id="GO:0008199">
    <property type="term" value="F:ferric iron binding"/>
    <property type="evidence" value="ECO:0007669"/>
    <property type="project" value="InterPro"/>
</dbReference>
<dbReference type="Proteomes" id="UP001314263">
    <property type="component" value="Unassembled WGS sequence"/>
</dbReference>
<dbReference type="GO" id="GO:0004322">
    <property type="term" value="F:ferroxidase activity"/>
    <property type="evidence" value="ECO:0007669"/>
    <property type="project" value="UniProtKB-EC"/>
</dbReference>
<accession>A0AAV1I5I4</accession>
<evidence type="ECO:0000256" key="3">
    <source>
        <dbReference type="ARBA" id="ARBA00013107"/>
    </source>
</evidence>
<reference evidence="13 14" key="1">
    <citation type="submission" date="2023-10" db="EMBL/GenBank/DDBJ databases">
        <authorList>
            <person name="Maclean D."/>
            <person name="Macfadyen A."/>
        </authorList>
    </citation>
    <scope>NUCLEOTIDE SEQUENCE [LARGE SCALE GENOMIC DNA]</scope>
</reference>
<dbReference type="InterPro" id="IPR036524">
    <property type="entry name" value="Frataxin/CyaY_sf"/>
</dbReference>
<keyword evidence="6" id="KW-0410">Iron transport</keyword>
<dbReference type="GO" id="GO:0005739">
    <property type="term" value="C:mitochondrion"/>
    <property type="evidence" value="ECO:0007669"/>
    <property type="project" value="UniProtKB-SubCell"/>
</dbReference>
<evidence type="ECO:0000313" key="14">
    <source>
        <dbReference type="Proteomes" id="UP001314263"/>
    </source>
</evidence>
<organism evidence="13 14">
    <name type="scientific">Coccomyxa viridis</name>
    <dbReference type="NCBI Taxonomy" id="1274662"/>
    <lineage>
        <taxon>Eukaryota</taxon>
        <taxon>Viridiplantae</taxon>
        <taxon>Chlorophyta</taxon>
        <taxon>core chlorophytes</taxon>
        <taxon>Trebouxiophyceae</taxon>
        <taxon>Trebouxiophyceae incertae sedis</taxon>
        <taxon>Coccomyxaceae</taxon>
        <taxon>Coccomyxa</taxon>
    </lineage>
</organism>
<evidence type="ECO:0000256" key="10">
    <source>
        <dbReference type="ARBA" id="ARBA00023065"/>
    </source>
</evidence>
<dbReference type="PROSITE" id="PS50810">
    <property type="entry name" value="FRATAXIN_2"/>
    <property type="match status" value="1"/>
</dbReference>
<evidence type="ECO:0000256" key="2">
    <source>
        <dbReference type="ARBA" id="ARBA00008183"/>
    </source>
</evidence>
<dbReference type="GO" id="GO:0006826">
    <property type="term" value="P:iron ion transport"/>
    <property type="evidence" value="ECO:0007669"/>
    <property type="project" value="UniProtKB-KW"/>
</dbReference>
<evidence type="ECO:0000313" key="13">
    <source>
        <dbReference type="EMBL" id="CAK0781231.1"/>
    </source>
</evidence>
<comment type="similarity">
    <text evidence="2">Belongs to the frataxin family.</text>
</comment>
<keyword evidence="14" id="KW-1185">Reference proteome</keyword>
<keyword evidence="9" id="KW-0408">Iron</keyword>
<comment type="catalytic activity">
    <reaction evidence="12">
        <text>4 Fe(2+) + O2 + 4 H(+) = 4 Fe(3+) + 2 H2O</text>
        <dbReference type="Rhea" id="RHEA:11148"/>
        <dbReference type="ChEBI" id="CHEBI:15377"/>
        <dbReference type="ChEBI" id="CHEBI:15378"/>
        <dbReference type="ChEBI" id="CHEBI:15379"/>
        <dbReference type="ChEBI" id="CHEBI:29033"/>
        <dbReference type="ChEBI" id="CHEBI:29034"/>
        <dbReference type="EC" id="1.16.3.1"/>
    </reaction>
</comment>
<dbReference type="PANTHER" id="PTHR16821">
    <property type="entry name" value="FRATAXIN"/>
    <property type="match status" value="1"/>
</dbReference>
<gene>
    <name evidence="13" type="ORF">CVIRNUC_005319</name>
</gene>
<evidence type="ECO:0000256" key="9">
    <source>
        <dbReference type="ARBA" id="ARBA00023004"/>
    </source>
</evidence>
<dbReference type="GO" id="GO:0051537">
    <property type="term" value="F:2 iron, 2 sulfur cluster binding"/>
    <property type="evidence" value="ECO:0007669"/>
    <property type="project" value="TreeGrafter"/>
</dbReference>
<evidence type="ECO:0000256" key="8">
    <source>
        <dbReference type="ARBA" id="ARBA00023002"/>
    </source>
</evidence>
<comment type="caution">
    <text evidence="13">The sequence shown here is derived from an EMBL/GenBank/DDBJ whole genome shotgun (WGS) entry which is preliminary data.</text>
</comment>
<dbReference type="AlphaFoldDB" id="A0AAV1I5I4"/>
<dbReference type="InterPro" id="IPR017789">
    <property type="entry name" value="Frataxin"/>
</dbReference>
<evidence type="ECO:0000256" key="7">
    <source>
        <dbReference type="ARBA" id="ARBA00022946"/>
    </source>
</evidence>
<dbReference type="Pfam" id="PF01491">
    <property type="entry name" value="Frataxin_Cyay"/>
    <property type="match status" value="1"/>
</dbReference>
<dbReference type="SUPFAM" id="SSF55387">
    <property type="entry name" value="Frataxin/Nqo15-like"/>
    <property type="match status" value="1"/>
</dbReference>
<protein>
    <recommendedName>
        <fullName evidence="3">ferroxidase</fullName>
        <ecNumber evidence="3">1.16.3.1</ecNumber>
    </recommendedName>
</protein>
<dbReference type="GO" id="GO:0008198">
    <property type="term" value="F:ferrous iron binding"/>
    <property type="evidence" value="ECO:0007669"/>
    <property type="project" value="TreeGrafter"/>
</dbReference>
<name>A0AAV1I5I4_9CHLO</name>
<keyword evidence="8" id="KW-0560">Oxidoreductase</keyword>